<dbReference type="GO" id="GO:0034388">
    <property type="term" value="C:Pwp2p-containing subcomplex of 90S preribosome"/>
    <property type="evidence" value="ECO:0007669"/>
    <property type="project" value="TreeGrafter"/>
</dbReference>
<evidence type="ECO:0000259" key="4">
    <source>
        <dbReference type="Pfam" id="PF25171"/>
    </source>
</evidence>
<dbReference type="STRING" id="764103.G7E2F1"/>
<dbReference type="PANTHER" id="PTHR22840:SF12">
    <property type="entry name" value="WD REPEAT-CONTAINING PROTEIN 36"/>
    <property type="match status" value="1"/>
</dbReference>
<comment type="caution">
    <text evidence="5">The sequence shown here is derived from an EMBL/GenBank/DDBJ whole genome shotgun (WGS) entry which is preliminary data.</text>
</comment>
<dbReference type="SUPFAM" id="SSF50998">
    <property type="entry name" value="Quinoprotein alcohol dehydrogenase-like"/>
    <property type="match status" value="1"/>
</dbReference>
<dbReference type="PANTHER" id="PTHR22840">
    <property type="entry name" value="WD REPEAT-CONTAINING PROTEIN 36"/>
    <property type="match status" value="1"/>
</dbReference>
<feature type="domain" description="WDR36/Utp21 N-terminal" evidence="4">
    <location>
        <begin position="228"/>
        <end position="476"/>
    </location>
</feature>
<proteinExistence type="predicted"/>
<evidence type="ECO:0000256" key="2">
    <source>
        <dbReference type="SAM" id="MobiDB-lite"/>
    </source>
</evidence>
<dbReference type="InterPro" id="IPR015943">
    <property type="entry name" value="WD40/YVTN_repeat-like_dom_sf"/>
</dbReference>
<feature type="repeat" description="WD" evidence="1">
    <location>
        <begin position="442"/>
        <end position="473"/>
    </location>
</feature>
<feature type="region of interest" description="Disordered" evidence="2">
    <location>
        <begin position="181"/>
        <end position="201"/>
    </location>
</feature>
<dbReference type="Pfam" id="PF04192">
    <property type="entry name" value="Utp21"/>
    <property type="match status" value="1"/>
</dbReference>
<evidence type="ECO:0000313" key="5">
    <source>
        <dbReference type="EMBL" id="GAA97011.1"/>
    </source>
</evidence>
<dbReference type="HOGENOM" id="CLU_002774_2_1_1"/>
<dbReference type="Gene3D" id="2.130.10.10">
    <property type="entry name" value="YVTN repeat-like/Quinoprotein amine dehydrogenase"/>
    <property type="match status" value="2"/>
</dbReference>
<sequence length="1081" mass="116848">MATPVAKRLRSSSHRPIDTAPAGDASPGVAADGRLKGKERASPEPPVNDLPVDASLAHEQTSSRTSDRHLELRQVDKRRLFAPFRALSLYSNDIPFVLLSRSSPHLKTPVFNLITCLGSSWAMWDVKTLSLILAGEDCGGTITALAATTDEGSKADGGGGVYAAFAVDNAGLLNHGSASKKHTAASFDPDRSPEDQTGQNGVRRFYRGKITATLPLPVKSPPSQTGRVAENGISALNIFGTTLVGLAEDGRSMFVWDTLMNGLHTTIEFPADFTATKLVHPSTYINKVVVGSREGELAIWNVSTGQLIHTFASTEVRNSVNRRKSAVTQLVQSPALDVLAIGFEDGIVTLFDVKAGDLLAAVQMTSASSMSLAATDQMTERSEKLSIAGIAFRDDNESHTMATVSRSGDLAIWDLKSADDESSDEDDDAPATNLVKLLHLERRAHDDSIGGVQFLPGQPVMITTGADNAIKQWLFDSPLSPPRLLKHRSGHHKPPNLIRYYGDDGKAMLSAGRDQALRYTSVVRESRSHELSQQGATKKAAQLGKSADSLKLATISSMAFSTARASDWDNVLTTHLSSPAAYSWSVRNKRKGAHTLSSTSKGVPQGSVEVSGSARCVHVTACGHFGLVGYAELGQVLCWNLQSGIWRKAFQIPRSSLTNGRTNARALSVSGVAVDALNQIAVVATLSGDLHFFDFHTTKLVRTTKLASGIYQMLLQRDNGLIAVACDDMIIRIVDIETMRTVRELSGFRGRVLDLAFSPDSRWLIACSLDYIIRTFDLPTSKMIDAFRCASLATSLTFSPTGDFLATAHIDSVGVFLWANRAQFAEVSLRSVVDDESPELVGLPTVSEDAAEGLDALADEEDQAASELTLDKYLGDGLATLTLMPRSKWQTLLNLDTIKSRNKPVEPPKAPAQAPFFLPTLPGTETRFDLSSQLGQNATDGDEITSRVGLQTAQFDSEFARRLTEDTQGFFAHAISLPPSTIDVEIRSLSPDQLVPFIKLLTQRLRSHQDFEAIQALLAVFLRTQGESIISSVGQADAMEKQAILDALDELRQEQRKGNDRIGRLIGFSLGALGFVRNVTT</sequence>
<dbReference type="GO" id="GO:0032040">
    <property type="term" value="C:small-subunit processome"/>
    <property type="evidence" value="ECO:0007669"/>
    <property type="project" value="InterPro"/>
</dbReference>
<name>G7E2F1_MIXOS</name>
<feature type="region of interest" description="Disordered" evidence="2">
    <location>
        <begin position="1"/>
        <end position="70"/>
    </location>
</feature>
<dbReference type="SUPFAM" id="SSF50978">
    <property type="entry name" value="WD40 repeat-like"/>
    <property type="match status" value="1"/>
</dbReference>
<accession>G7E2F1</accession>
<dbReference type="OrthoDB" id="10250769at2759"/>
<evidence type="ECO:0008006" key="7">
    <source>
        <dbReference type="Google" id="ProtNLM"/>
    </source>
</evidence>
<evidence type="ECO:0000313" key="6">
    <source>
        <dbReference type="Proteomes" id="UP000009131"/>
    </source>
</evidence>
<dbReference type="InterPro" id="IPR036322">
    <property type="entry name" value="WD40_repeat_dom_sf"/>
</dbReference>
<keyword evidence="1" id="KW-0853">WD repeat</keyword>
<dbReference type="InterPro" id="IPR001680">
    <property type="entry name" value="WD40_rpt"/>
</dbReference>
<keyword evidence="6" id="KW-1185">Reference proteome</keyword>
<dbReference type="InterPro" id="IPR007319">
    <property type="entry name" value="WDR36/Utp21_C"/>
</dbReference>
<dbReference type="GO" id="GO:0006364">
    <property type="term" value="P:rRNA processing"/>
    <property type="evidence" value="ECO:0007669"/>
    <property type="project" value="InterPro"/>
</dbReference>
<organism evidence="5 6">
    <name type="scientific">Mixia osmundae (strain CBS 9802 / IAM 14324 / JCM 22182 / KY 12970)</name>
    <dbReference type="NCBI Taxonomy" id="764103"/>
    <lineage>
        <taxon>Eukaryota</taxon>
        <taxon>Fungi</taxon>
        <taxon>Dikarya</taxon>
        <taxon>Basidiomycota</taxon>
        <taxon>Pucciniomycotina</taxon>
        <taxon>Mixiomycetes</taxon>
        <taxon>Mixiales</taxon>
        <taxon>Mixiaceae</taxon>
        <taxon>Mixia</taxon>
    </lineage>
</organism>
<dbReference type="EMBL" id="BABT02000110">
    <property type="protein sequence ID" value="GAA97011.1"/>
    <property type="molecule type" value="Genomic_DNA"/>
</dbReference>
<dbReference type="FunCoup" id="G7E2F1">
    <property type="interactions" value="753"/>
</dbReference>
<dbReference type="AlphaFoldDB" id="G7E2F1"/>
<reference evidence="5 6" key="2">
    <citation type="journal article" date="2012" name="Open Biol.">
        <title>Characteristics of nucleosomes and linker DNA regions on the genome of the basidiomycete Mixia osmundae revealed by mono- and dinucleosome mapping.</title>
        <authorList>
            <person name="Nishida H."/>
            <person name="Kondo S."/>
            <person name="Matsumoto T."/>
            <person name="Suzuki Y."/>
            <person name="Yoshikawa H."/>
            <person name="Taylor T.D."/>
            <person name="Sugiyama J."/>
        </authorList>
    </citation>
    <scope>NUCLEOTIDE SEQUENCE [LARGE SCALE GENOMIC DNA]</scope>
    <source>
        <strain evidence="6">CBS 9802 / IAM 14324 / JCM 22182 / KY 12970</strain>
    </source>
</reference>
<evidence type="ECO:0000259" key="3">
    <source>
        <dbReference type="Pfam" id="PF04192"/>
    </source>
</evidence>
<feature type="compositionally biased region" description="Basic and acidic residues" evidence="2">
    <location>
        <begin position="33"/>
        <end position="42"/>
    </location>
</feature>
<dbReference type="Pfam" id="PF25171">
    <property type="entry name" value="Beta-prop_WDR36-Utp21_1st"/>
    <property type="match status" value="1"/>
</dbReference>
<dbReference type="InterPro" id="IPR011047">
    <property type="entry name" value="Quinoprotein_ADH-like_sf"/>
</dbReference>
<dbReference type="SMART" id="SM00320">
    <property type="entry name" value="WD40"/>
    <property type="match status" value="7"/>
</dbReference>
<dbReference type="InParanoid" id="G7E2F1"/>
<dbReference type="Pfam" id="PF25168">
    <property type="entry name" value="Beta-prop_WDR36-Utp21_2nd"/>
    <property type="match status" value="1"/>
</dbReference>
<dbReference type="InterPro" id="IPR059157">
    <property type="entry name" value="WDR36-Utp21_N"/>
</dbReference>
<dbReference type="eggNOG" id="KOG1539">
    <property type="taxonomic scope" value="Eukaryota"/>
</dbReference>
<dbReference type="PROSITE" id="PS50082">
    <property type="entry name" value="WD_REPEATS_2"/>
    <property type="match status" value="2"/>
</dbReference>
<dbReference type="Proteomes" id="UP000009131">
    <property type="component" value="Unassembled WGS sequence"/>
</dbReference>
<feature type="repeat" description="WD" evidence="1">
    <location>
        <begin position="745"/>
        <end position="786"/>
    </location>
</feature>
<evidence type="ECO:0000256" key="1">
    <source>
        <dbReference type="PROSITE-ProRule" id="PRU00221"/>
    </source>
</evidence>
<reference evidence="5 6" key="1">
    <citation type="journal article" date="2011" name="J. Gen. Appl. Microbiol.">
        <title>Draft genome sequencing of the enigmatic basidiomycete Mixia osmundae.</title>
        <authorList>
            <person name="Nishida H."/>
            <person name="Nagatsuka Y."/>
            <person name="Sugiyama J."/>
        </authorList>
    </citation>
    <scope>NUCLEOTIDE SEQUENCE [LARGE SCALE GENOMIC DNA]</scope>
    <source>
        <strain evidence="6">CBS 9802 / IAM 14324 / JCM 22182 / KY 12970</strain>
    </source>
</reference>
<protein>
    <recommendedName>
        <fullName evidence="7">Small-subunit processome Utp21 domain-containing protein</fullName>
    </recommendedName>
</protein>
<gene>
    <name evidence="5" type="primary">Mo03685</name>
    <name evidence="5" type="ORF">E5Q_03685</name>
</gene>
<feature type="domain" description="WDR36/Utp21 C-terminal" evidence="3">
    <location>
        <begin position="874"/>
        <end position="1077"/>
    </location>
</feature>